<reference evidence="1" key="2">
    <citation type="journal article" date="2019" name="IMA Fungus">
        <title>Genome sequencing and comparison of five Tilletia species to identify candidate genes for the detection of regulated species infecting wheat.</title>
        <authorList>
            <person name="Nguyen H.D.T."/>
            <person name="Sultana T."/>
            <person name="Kesanakurti P."/>
            <person name="Hambleton S."/>
        </authorList>
    </citation>
    <scope>NUCLEOTIDE SEQUENCE</scope>
    <source>
        <strain evidence="1">DAOMC 236416</strain>
    </source>
</reference>
<gene>
    <name evidence="1" type="ORF">A4X13_0g9622</name>
</gene>
<evidence type="ECO:0000313" key="1">
    <source>
        <dbReference type="EMBL" id="KAE8235072.1"/>
    </source>
</evidence>
<dbReference type="PANTHER" id="PTHR34863">
    <property type="entry name" value="EXPRESSED PROTEIN"/>
    <property type="match status" value="1"/>
</dbReference>
<comment type="caution">
    <text evidence="1">The sequence shown here is derived from an EMBL/GenBank/DDBJ whole genome shotgun (WGS) entry which is preliminary data.</text>
</comment>
<dbReference type="Proteomes" id="UP000077521">
    <property type="component" value="Unassembled WGS sequence"/>
</dbReference>
<proteinExistence type="predicted"/>
<dbReference type="PANTHER" id="PTHR34863:SF1">
    <property type="entry name" value="OTU DOMAIN-CONTAINING PROTEIN"/>
    <property type="match status" value="1"/>
</dbReference>
<dbReference type="EMBL" id="LWDF02002998">
    <property type="protein sequence ID" value="KAE8235072.1"/>
    <property type="molecule type" value="Genomic_DNA"/>
</dbReference>
<name>A0A8T8S8G9_9BASI</name>
<organism evidence="1 2">
    <name type="scientific">Tilletia indica</name>
    <dbReference type="NCBI Taxonomy" id="43049"/>
    <lineage>
        <taxon>Eukaryota</taxon>
        <taxon>Fungi</taxon>
        <taxon>Dikarya</taxon>
        <taxon>Basidiomycota</taxon>
        <taxon>Ustilaginomycotina</taxon>
        <taxon>Exobasidiomycetes</taxon>
        <taxon>Tilletiales</taxon>
        <taxon>Tilletiaceae</taxon>
        <taxon>Tilletia</taxon>
    </lineage>
</organism>
<reference evidence="1" key="1">
    <citation type="submission" date="2016-04" db="EMBL/GenBank/DDBJ databases">
        <authorList>
            <person name="Nguyen H.D."/>
            <person name="Samba Siva P."/>
            <person name="Cullis J."/>
            <person name="Levesque C.A."/>
            <person name="Hambleton S."/>
        </authorList>
    </citation>
    <scope>NUCLEOTIDE SEQUENCE</scope>
    <source>
        <strain evidence="1">DAOMC 236416</strain>
    </source>
</reference>
<accession>A0A8T8S8G9</accession>
<dbReference type="AlphaFoldDB" id="A0A8T8S8G9"/>
<evidence type="ECO:0000313" key="2">
    <source>
        <dbReference type="Proteomes" id="UP000077521"/>
    </source>
</evidence>
<sequence>MMTLAKGPFILRIDQDYKVPLINHINSVYHTTLVPAPHPQAFIRGTRTFTMRNLIFALSAVRCTSVRISAYGFKCAIHRFLDFASPDQPEAYNNTWDLGLMWNHNGIGLVQPRYEVGGSITHYPLLGPLGAGYGSTKMIIQAEGASYSVKIYSKIAHVIKSVLGHLLLYAPKTVFSLKSRKANLETLLEHFGTLQPSDFKGIRIEVTVQAPTLAAAVDQVRALPILNLREYLHPVHPDFRDFKIRARFIAVDDFINQARNLLEHTEEQLRIFRGPNTALTTPLQRQVCFDLFNVLGWNPGTFRVSKWDDRDSWWHLELLPPHGNNIIQLL</sequence>
<protein>
    <submittedName>
        <fullName evidence="1">Uncharacterized protein</fullName>
    </submittedName>
</protein>
<keyword evidence="2" id="KW-1185">Reference proteome</keyword>